<feature type="compositionally biased region" description="Acidic residues" evidence="15">
    <location>
        <begin position="1649"/>
        <end position="1659"/>
    </location>
</feature>
<dbReference type="InterPro" id="IPR026983">
    <property type="entry name" value="DHC"/>
</dbReference>
<keyword evidence="9 14" id="KW-0175">Coiled coil</keyword>
<dbReference type="InParanoid" id="D7FYU7"/>
<dbReference type="Pfam" id="PF03028">
    <property type="entry name" value="Dynein_heavy"/>
    <property type="match status" value="1"/>
</dbReference>
<dbReference type="FunFam" id="3.20.180.20:FF:000001">
    <property type="entry name" value="Dynein axonemal heavy chain 5"/>
    <property type="match status" value="1"/>
</dbReference>
<dbReference type="GO" id="GO:0045505">
    <property type="term" value="F:dynein intermediate chain binding"/>
    <property type="evidence" value="ECO:0007669"/>
    <property type="project" value="InterPro"/>
</dbReference>
<evidence type="ECO:0000259" key="25">
    <source>
        <dbReference type="Pfam" id="PF18199"/>
    </source>
</evidence>
<comment type="subcellular location">
    <subcellularLocation>
        <location evidence="1">Cytoplasm</location>
        <location evidence="1">Cytoskeleton</location>
        <location evidence="1">Cilium axoneme</location>
    </subcellularLocation>
</comment>
<dbReference type="Gene3D" id="1.20.920.30">
    <property type="match status" value="1"/>
</dbReference>
<evidence type="ECO:0000256" key="9">
    <source>
        <dbReference type="ARBA" id="ARBA00023054"/>
    </source>
</evidence>
<evidence type="ECO:0000256" key="3">
    <source>
        <dbReference type="ARBA" id="ARBA00022490"/>
    </source>
</evidence>
<dbReference type="EMBL" id="FN648542">
    <property type="protein sequence ID" value="CBJ26589.1"/>
    <property type="molecule type" value="Genomic_DNA"/>
</dbReference>
<keyword evidence="3" id="KW-0963">Cytoplasm</keyword>
<feature type="region of interest" description="Disordered" evidence="15">
    <location>
        <begin position="3404"/>
        <end position="3426"/>
    </location>
</feature>
<dbReference type="GO" id="GO:0005874">
    <property type="term" value="C:microtubule"/>
    <property type="evidence" value="ECO:0007669"/>
    <property type="project" value="UniProtKB-KW"/>
</dbReference>
<dbReference type="GO" id="GO:0005524">
    <property type="term" value="F:ATP binding"/>
    <property type="evidence" value="ECO:0007669"/>
    <property type="project" value="UniProtKB-KW"/>
</dbReference>
<dbReference type="FunFam" id="3.40.50.300:FF:000153">
    <property type="entry name" value="Dynein axonemal heavy chain 1"/>
    <property type="match status" value="1"/>
</dbReference>
<dbReference type="Gene3D" id="1.10.287.2620">
    <property type="match status" value="1"/>
</dbReference>
<evidence type="ECO:0000256" key="6">
    <source>
        <dbReference type="ARBA" id="ARBA00022741"/>
    </source>
</evidence>
<dbReference type="FunFam" id="1.20.920.20:FF:000001">
    <property type="entry name" value="dynein heavy chain 2, axonemal"/>
    <property type="match status" value="1"/>
</dbReference>
<keyword evidence="5" id="KW-0677">Repeat</keyword>
<feature type="domain" description="Dynein heavy chain AAA module D4" evidence="20">
    <location>
        <begin position="2386"/>
        <end position="2654"/>
    </location>
</feature>
<dbReference type="InterPro" id="IPR042219">
    <property type="entry name" value="AAA_lid_11_sf"/>
</dbReference>
<dbReference type="Pfam" id="PF17852">
    <property type="entry name" value="Dynein_AAA_lid"/>
    <property type="match status" value="1"/>
</dbReference>
<feature type="domain" description="Dynein heavy chain 3 AAA+ lid" evidence="23">
    <location>
        <begin position="2220"/>
        <end position="2309"/>
    </location>
</feature>
<dbReference type="OMA" id="WNQIRAM"/>
<dbReference type="OrthoDB" id="191149at2759"/>
<dbReference type="Pfam" id="PF18199">
    <property type="entry name" value="Dynein_C"/>
    <property type="match status" value="1"/>
</dbReference>
<dbReference type="InterPro" id="IPR027417">
    <property type="entry name" value="P-loop_NTPase"/>
</dbReference>
<keyword evidence="8" id="KW-0243">Dynein</keyword>
<dbReference type="Gene3D" id="1.10.8.1220">
    <property type="match status" value="1"/>
</dbReference>
<dbReference type="Gene3D" id="3.20.180.20">
    <property type="entry name" value="Dynein heavy chain, N-terminal domain 2"/>
    <property type="match status" value="1"/>
</dbReference>
<evidence type="ECO:0000313" key="26">
    <source>
        <dbReference type="EMBL" id="CBJ26589.1"/>
    </source>
</evidence>
<evidence type="ECO:0000256" key="14">
    <source>
        <dbReference type="SAM" id="Coils"/>
    </source>
</evidence>
<keyword evidence="11" id="KW-0505">Motor protein</keyword>
<dbReference type="Pfam" id="PF17857">
    <property type="entry name" value="AAA_lid_1"/>
    <property type="match status" value="1"/>
</dbReference>
<dbReference type="Gene3D" id="1.10.8.720">
    <property type="entry name" value="Region D6 of dynein motor"/>
    <property type="match status" value="1"/>
</dbReference>
<dbReference type="SUPFAM" id="SSF52540">
    <property type="entry name" value="P-loop containing nucleoside triphosphate hydrolases"/>
    <property type="match status" value="4"/>
</dbReference>
<dbReference type="FunFam" id="3.10.490.20:FF:000005">
    <property type="entry name" value="Dynein axonemal heavy chain 6"/>
    <property type="match status" value="1"/>
</dbReference>
<dbReference type="Gene3D" id="3.40.50.300">
    <property type="entry name" value="P-loop containing nucleotide triphosphate hydrolases"/>
    <property type="match status" value="6"/>
</dbReference>
<feature type="domain" description="Dynein heavy chain ATP-binding dynein motor region" evidence="21">
    <location>
        <begin position="3026"/>
        <end position="3271"/>
    </location>
</feature>
<evidence type="ECO:0000256" key="8">
    <source>
        <dbReference type="ARBA" id="ARBA00023017"/>
    </source>
</evidence>
<dbReference type="InterPro" id="IPR043160">
    <property type="entry name" value="Dynein_C_barrel"/>
</dbReference>
<dbReference type="eggNOG" id="KOG3595">
    <property type="taxonomic scope" value="Eukaryota"/>
</dbReference>
<evidence type="ECO:0000256" key="7">
    <source>
        <dbReference type="ARBA" id="ARBA00022840"/>
    </source>
</evidence>
<dbReference type="InterPro" id="IPR013602">
    <property type="entry name" value="Dynein_heavy_linker"/>
</dbReference>
<feature type="domain" description="Dynein heavy chain C-terminal" evidence="25">
    <location>
        <begin position="3873"/>
        <end position="4186"/>
    </location>
</feature>
<accession>D7FYU7</accession>
<gene>
    <name evidence="26" type="primary">DYHC6</name>
    <name evidence="26" type="ORF">Esi_0035_0079</name>
</gene>
<keyword evidence="4" id="KW-0493">Microtubule</keyword>
<evidence type="ECO:0000259" key="16">
    <source>
        <dbReference type="Pfam" id="PF03028"/>
    </source>
</evidence>
<keyword evidence="27" id="KW-1185">Reference proteome</keyword>
<dbReference type="Gene3D" id="1.20.1270.280">
    <property type="match status" value="1"/>
</dbReference>
<feature type="domain" description="Dynein heavy chain AAA 5 extension" evidence="22">
    <location>
        <begin position="1948"/>
        <end position="2005"/>
    </location>
</feature>
<evidence type="ECO:0000256" key="12">
    <source>
        <dbReference type="ARBA" id="ARBA00023212"/>
    </source>
</evidence>
<evidence type="ECO:0000256" key="10">
    <source>
        <dbReference type="ARBA" id="ARBA00023069"/>
    </source>
</evidence>
<dbReference type="PANTHER" id="PTHR22878">
    <property type="entry name" value="DYNEIN HEAVY CHAIN 6, AXONEMAL-LIKE-RELATED"/>
    <property type="match status" value="1"/>
</dbReference>
<dbReference type="InterPro" id="IPR041589">
    <property type="entry name" value="DNAH3_AAA_lid_1"/>
</dbReference>
<evidence type="ECO:0000256" key="15">
    <source>
        <dbReference type="SAM" id="MobiDB-lite"/>
    </source>
</evidence>
<evidence type="ECO:0000259" key="23">
    <source>
        <dbReference type="Pfam" id="PF17857"/>
    </source>
</evidence>
<dbReference type="Proteomes" id="UP000002630">
    <property type="component" value="Linkage Group LG33"/>
</dbReference>
<evidence type="ECO:0000259" key="20">
    <source>
        <dbReference type="Pfam" id="PF12780"/>
    </source>
</evidence>
<dbReference type="FunFam" id="3.40.50.300:FF:000049">
    <property type="entry name" value="Dynein, axonemal, heavy chain 5"/>
    <property type="match status" value="1"/>
</dbReference>
<evidence type="ECO:0000259" key="17">
    <source>
        <dbReference type="Pfam" id="PF08393"/>
    </source>
</evidence>
<dbReference type="EMBL" id="FN649758">
    <property type="protein sequence ID" value="CBJ26589.1"/>
    <property type="molecule type" value="Genomic_DNA"/>
</dbReference>
<dbReference type="Pfam" id="PF12775">
    <property type="entry name" value="AAA_7"/>
    <property type="match status" value="2"/>
</dbReference>
<organism evidence="26 27">
    <name type="scientific">Ectocarpus siliculosus</name>
    <name type="common">Brown alga</name>
    <name type="synonym">Conferva siliculosa</name>
    <dbReference type="NCBI Taxonomy" id="2880"/>
    <lineage>
        <taxon>Eukaryota</taxon>
        <taxon>Sar</taxon>
        <taxon>Stramenopiles</taxon>
        <taxon>Ochrophyta</taxon>
        <taxon>PX clade</taxon>
        <taxon>Phaeophyceae</taxon>
        <taxon>Ectocarpales</taxon>
        <taxon>Ectocarpaceae</taxon>
        <taxon>Ectocarpus</taxon>
    </lineage>
</organism>
<keyword evidence="6" id="KW-0547">Nucleotide-binding</keyword>
<feature type="region of interest" description="Disordered" evidence="15">
    <location>
        <begin position="136"/>
        <end position="162"/>
    </location>
</feature>
<feature type="coiled-coil region" evidence="14">
    <location>
        <begin position="2697"/>
        <end position="2731"/>
    </location>
</feature>
<feature type="domain" description="Dynein heavy chain hydrolytic ATP-binding dynein motor region" evidence="18">
    <location>
        <begin position="1258"/>
        <end position="1586"/>
    </location>
</feature>
<evidence type="ECO:0000313" key="27">
    <source>
        <dbReference type="Proteomes" id="UP000002630"/>
    </source>
</evidence>
<dbReference type="InterPro" id="IPR041228">
    <property type="entry name" value="Dynein_C"/>
</dbReference>
<dbReference type="GO" id="GO:0008569">
    <property type="term" value="F:minus-end-directed microtubule motor activity"/>
    <property type="evidence" value="ECO:0007669"/>
    <property type="project" value="InterPro"/>
</dbReference>
<dbReference type="Pfam" id="PF12781">
    <property type="entry name" value="AAA_9"/>
    <property type="match status" value="1"/>
</dbReference>
<dbReference type="PANTHER" id="PTHR22878:SF68">
    <property type="entry name" value="DYNEIN HEAVY CHAIN 6, AXONEMAL-LIKE"/>
    <property type="match status" value="1"/>
</dbReference>
<dbReference type="FunFam" id="3.40.50.300:FF:000063">
    <property type="entry name" value="dynein heavy chain 6, axonemal"/>
    <property type="match status" value="1"/>
</dbReference>
<dbReference type="FunFam" id="1.20.920.30:FF:000002">
    <property type="entry name" value="Dynein axonemal heavy chain 3"/>
    <property type="match status" value="1"/>
</dbReference>
<dbReference type="GO" id="GO:0005930">
    <property type="term" value="C:axoneme"/>
    <property type="evidence" value="ECO:0007669"/>
    <property type="project" value="UniProtKB-SubCell"/>
</dbReference>
<evidence type="ECO:0000256" key="13">
    <source>
        <dbReference type="ARBA" id="ARBA00023273"/>
    </source>
</evidence>
<dbReference type="Gene3D" id="6.10.140.1060">
    <property type="match status" value="1"/>
</dbReference>
<dbReference type="Gene3D" id="1.10.472.130">
    <property type="match status" value="1"/>
</dbReference>
<name>D7FYU7_ECTSI</name>
<dbReference type="GO" id="GO:0051959">
    <property type="term" value="F:dynein light intermediate chain binding"/>
    <property type="evidence" value="ECO:0007669"/>
    <property type="project" value="InterPro"/>
</dbReference>
<feature type="region of interest" description="Disordered" evidence="15">
    <location>
        <begin position="1904"/>
        <end position="1924"/>
    </location>
</feature>
<dbReference type="Pfam" id="PF12774">
    <property type="entry name" value="AAA_6"/>
    <property type="match status" value="1"/>
</dbReference>
<dbReference type="InterPro" id="IPR042222">
    <property type="entry name" value="Dynein_2_N"/>
</dbReference>
<evidence type="ECO:0000256" key="2">
    <source>
        <dbReference type="ARBA" id="ARBA00008887"/>
    </source>
</evidence>
<dbReference type="STRING" id="2880.D7FYU7"/>
<dbReference type="InterPro" id="IPR042228">
    <property type="entry name" value="Dynein_linker_3"/>
</dbReference>
<dbReference type="Gene3D" id="1.10.8.710">
    <property type="match status" value="1"/>
</dbReference>
<feature type="coiled-coil region" evidence="14">
    <location>
        <begin position="2879"/>
        <end position="2958"/>
    </location>
</feature>
<comment type="similarity">
    <text evidence="2">Belongs to the dynein heavy chain family.</text>
</comment>
<dbReference type="FunFam" id="3.40.50.300:FF:002141">
    <property type="entry name" value="Dynein heavy chain"/>
    <property type="match status" value="1"/>
</dbReference>
<evidence type="ECO:0000256" key="11">
    <source>
        <dbReference type="ARBA" id="ARBA00023175"/>
    </source>
</evidence>
<dbReference type="FunFam" id="1.10.8.710:FF:000001">
    <property type="entry name" value="Dynein axonemal heavy chain 2"/>
    <property type="match status" value="1"/>
</dbReference>
<feature type="domain" description="Dynein heavy chain linker" evidence="17">
    <location>
        <begin position="776"/>
        <end position="1177"/>
    </location>
</feature>
<dbReference type="GO" id="GO:0030286">
    <property type="term" value="C:dynein complex"/>
    <property type="evidence" value="ECO:0007669"/>
    <property type="project" value="UniProtKB-KW"/>
</dbReference>
<keyword evidence="13" id="KW-0966">Cell projection</keyword>
<dbReference type="FunFam" id="1.10.8.1220:FF:000001">
    <property type="entry name" value="Dynein axonemal heavy chain 5"/>
    <property type="match status" value="1"/>
</dbReference>
<keyword evidence="10" id="KW-0969">Cilium</keyword>
<feature type="domain" description="Dynein heavy chain coiled coil stalk" evidence="19">
    <location>
        <begin position="2669"/>
        <end position="2997"/>
    </location>
</feature>
<evidence type="ECO:0000256" key="1">
    <source>
        <dbReference type="ARBA" id="ARBA00004430"/>
    </source>
</evidence>
<dbReference type="InterPro" id="IPR024317">
    <property type="entry name" value="Dynein_heavy_chain_D4_dom"/>
</dbReference>
<keyword evidence="7" id="KW-0067">ATP-binding</keyword>
<feature type="domain" description="Dynein heavy chain AAA lid" evidence="24">
    <location>
        <begin position="3686"/>
        <end position="3866"/>
    </location>
</feature>
<protein>
    <submittedName>
        <fullName evidence="26">Dynein heavy chain</fullName>
    </submittedName>
</protein>
<keyword evidence="12" id="KW-0206">Cytoskeleton</keyword>
<feature type="region of interest" description="Disordered" evidence="15">
    <location>
        <begin position="1637"/>
        <end position="1660"/>
    </location>
</feature>
<reference evidence="26 27" key="1">
    <citation type="journal article" date="2010" name="Nature">
        <title>The Ectocarpus genome and the independent evolution of multicellularity in brown algae.</title>
        <authorList>
            <person name="Cock J.M."/>
            <person name="Sterck L."/>
            <person name="Rouze P."/>
            <person name="Scornet D."/>
            <person name="Allen A.E."/>
            <person name="Amoutzias G."/>
            <person name="Anthouard V."/>
            <person name="Artiguenave F."/>
            <person name="Aury J.M."/>
            <person name="Badger J.H."/>
            <person name="Beszteri B."/>
            <person name="Billiau K."/>
            <person name="Bonnet E."/>
            <person name="Bothwell J.H."/>
            <person name="Bowler C."/>
            <person name="Boyen C."/>
            <person name="Brownlee C."/>
            <person name="Carrano C.J."/>
            <person name="Charrier B."/>
            <person name="Cho G.Y."/>
            <person name="Coelho S.M."/>
            <person name="Collen J."/>
            <person name="Corre E."/>
            <person name="Da Silva C."/>
            <person name="Delage L."/>
            <person name="Delaroque N."/>
            <person name="Dittami S.M."/>
            <person name="Doulbeau S."/>
            <person name="Elias M."/>
            <person name="Farnham G."/>
            <person name="Gachon C.M."/>
            <person name="Gschloessl B."/>
            <person name="Heesch S."/>
            <person name="Jabbari K."/>
            <person name="Jubin C."/>
            <person name="Kawai H."/>
            <person name="Kimura K."/>
            <person name="Kloareg B."/>
            <person name="Kupper F.C."/>
            <person name="Lang D."/>
            <person name="Le Bail A."/>
            <person name="Leblanc C."/>
            <person name="Lerouge P."/>
            <person name="Lohr M."/>
            <person name="Lopez P.J."/>
            <person name="Martens C."/>
            <person name="Maumus F."/>
            <person name="Michel G."/>
            <person name="Miranda-Saavedra D."/>
            <person name="Morales J."/>
            <person name="Moreau H."/>
            <person name="Motomura T."/>
            <person name="Nagasato C."/>
            <person name="Napoli C.A."/>
            <person name="Nelson D.R."/>
            <person name="Nyvall-Collen P."/>
            <person name="Peters A.F."/>
            <person name="Pommier C."/>
            <person name="Potin P."/>
            <person name="Poulain J."/>
            <person name="Quesneville H."/>
            <person name="Read B."/>
            <person name="Rensing S.A."/>
            <person name="Ritter A."/>
            <person name="Rousvoal S."/>
            <person name="Samanta M."/>
            <person name="Samson G."/>
            <person name="Schroeder D.C."/>
            <person name="Segurens B."/>
            <person name="Strittmatter M."/>
            <person name="Tonon T."/>
            <person name="Tregear J.W."/>
            <person name="Valentin K."/>
            <person name="von Dassow P."/>
            <person name="Yamagishi T."/>
            <person name="Van de Peer Y."/>
            <person name="Wincker P."/>
        </authorList>
    </citation>
    <scope>NUCLEOTIDE SEQUENCE [LARGE SCALE GENOMIC DNA]</scope>
    <source>
        <strain evidence="27">Ec32 / CCAP1310/4</strain>
    </source>
</reference>
<dbReference type="Pfam" id="PF18198">
    <property type="entry name" value="AAA_lid_11"/>
    <property type="match status" value="1"/>
</dbReference>
<dbReference type="Gene3D" id="1.20.920.20">
    <property type="match status" value="1"/>
</dbReference>
<dbReference type="Pfam" id="PF12780">
    <property type="entry name" value="AAA_8"/>
    <property type="match status" value="1"/>
</dbReference>
<evidence type="ECO:0000259" key="22">
    <source>
        <dbReference type="Pfam" id="PF17852"/>
    </source>
</evidence>
<sequence>MSPRKGHVKAGKSSTSAVLGYSAQTRLHEEPSSAPVSGSMMSSGNMAPRMKLATRLFFVRLTTQAAGGDPSTLHQSQSRLTSLGQFQAESAAGRPAGGAARSSLVAGLKRRDKPQHPGRLDMEVAVKDKRVKGDVNAAGAAHGGRTDTTSMASRGRLQRDASAARTHAVPYGGFIKSLETSPLWKDPFRNPNVFLYLKADAENPYKLTIVDSMEPSSDKFYTLSMNGLVCSTRDRTEFVTVEQFERQYMQYHRIAALPFFRQYSQWKSFAEWKSFVHIRKRAKCRAVLEEDLFSLHPWLRIGIRRLKELCYELSTHRAFKVDFGTHTLENFCKAQSTQRDHLDLVLQQFSVNVREAVMKSCEDTLYNFLHRAGFNVKASTPEEARELLMKTMEEVNPSEISFTERAAMRTQCRKLAKFMKVADFLVADTYLDVALESTRDLLLEMQRAADSTSDTEVMDLQSLKEESNQSSQRLRVMLFDGLTVVATPRRLLSEPSFKAFVSPIVDERGTFGEGQDLEAVIMEDSDFQDMLDGIHRNIAHSFRRTDTYTSSFDPLTHCYLENAKFAREVSVSYYANANVEQLKTLLFNYDDQTTRFKRIKTWQDVGLIRVGSAKLEAMLRPSPERCLDIVHRVVPQLYKNNHELLLNELSQSLDAMSKKSRSVEDFANLILQYRGAKERAGEMQERYTFLASLYEVMEGNGVTITDDTRTAANMIVKALRMDLGHGMIQNPAAEVTEVVEYLVTCEKTLASLYTLADCLISWQTILQTGSFDRDELEEIESEMSQKTRLWRGIQTFEECLESWGNTSFEALDIEAMETEIVRFWRIVQLSEKQLPTNPAVGRLKHMVDEVKLTVPVVADLRSGTLMDRHWEELDGVLGMDIRGQGSVTFEQMMKANLKNVSDQVNSVVTNAEQESFLSQLLQKVQCAWADATFELKAHKEKKDVLILSDTDDLTARVDDCVVTMGNILASPHVGPIRSEAEEFGGKLNLLQATLEEWLVLQRMWGYISSIFAAPDIQKQLLGEARAFRAVDTFFKDTMKKIAEHPHCLTAGIAPGLLDKFKRNNEILEGIAKGLDAFLEVKRQAFPRFYFLADDELLELLSRCRDTNAVQPHLRKCFDAVHSLDFGDGPGSNTINAMVSREGESLALGPNLKARGALEDWLTAMEENMRKVLHRFIKVALTELEGINFDGGKKEEMTPLQRTLAVALVTAEVHNRDVVEVLVNKDVSDPQNFLWQAQLRFYWDADTVKIRQSTAIMRYGFEYQGASTRLVITPLTERCWMTITGAFDLKLGANPLGPAGTGKTESTKDLAKGLGTQCIVFNCSDQIDHTMPARLLAGLAQTGAWTCLDEFNRINIEVLSVIAEQLMVLRNARLAGATKVMFEGRALPLKDHHVVVTMNPGYSGRTELPNNLQTCFRPVAMMVPDYSLISEIILYSEGFAHAKELSAKVSTLAHLCSEQLSQQPHYDFGMRAVKSILVFAGQAKRQQTHGAMQPEEDVLIQALCSSNLPKLLERDTPLFIAILGDLFPRKALPLPSHDILHRGVAAAAKEMGLQPLEEQMTKIDQLHETMEVRFGVALVGHAGAGKSALLRLLAEGSTWLRGEELQQISNGNQGLEKGVTEAHATSGTNIAVANNTTWLPPARDNMKDEESSEGQSEQDLEDKIPTAWPQIKIGVVNPKAISIGELYGQFNPFTMEWRDGVGSSLMRRAATLGSKMSAEYWIVFDGPIDVVWIEAMNTALDDNRTLCLASGERVKLNVDSMRLLFEVEDLVQASPATVSRLGVVYVPRRCVPPCAAFRTWLDGPELGELLDGIGVSRANNIRARLSELAQKLMWPTLAYMAGRGDAVFREEVVTLQKQVVSILMPIVQVQRVQSLCALFEGFIARQRELHARAADFMANQAAMDSPSFPRKGATGPVSATEDSGDDALEGNVGGAKAAVGGFAPSHGEIDQTFLFAMIWGLGGGLTGDPALAFDVYVRDIVQTSGLYNTLSLPRTGSVFEYYAHFYPPGQGGARPYEWRSWTVDVPSFEYQPNVPVYEMMVPTAKTECYSFLLETNLEAGRPTFLAGASGTGKTMLAAHLFQRHSHLQPSPTAPAVAQGSTKLPSSMVARHRPSALDEDPTLCLEWRSPELLHFSVQVSEGGFYDRERLFWRKVRDTVVTVAAAPPGGARSAPPARFSRLFSVMCLPTQCTASNTAIFGSILKGFLAKGFSTTVANLSDGLVSATLEVYGKVEREMLPTPSRPHYTFNLRDISKVVQGILLVKHHSVQGPAGMVRLWMHEMSRVFGDRLADPPHLIVFEHMLIEAVGRHFKMTGPGWQREDLFEMRDPKPGEDFDQGESLLLFSDVLGTGTVASERLYEECSDLRRVVRQLRHYQDECNIGGNGVEMSLVFFPDAVRHLLRISRILRQPRGNAMLIGLAGSGRESLVHLATSMAGSTLVRVNVTHDYGIQKFEQDLKNAVLTAGIDTKHTVFLLKDAQILDEAMLEDINCLLGSGEVPNLFTPDEEADIVIRVRDAVRATGKPDTRARSMAFFTAQVRDHLHIILCLDPSGATFRERIRNFPSLVNCSTIDWYNAWPKTALHSVAHRVLTELALVPSGPHECGVGPKLAAALIRTSVEVHGGVEPAAASFFSQLGRRIYVSPKSFLDFLRTFLNILRDKRTALSTRLASLQDGVVKLEETGRIIKGLKCELTELQPLLESKALEAEGLLAQVDEERKEAEAIKERVAKDEAAVAARQEEISVLQQEAQKNLDQALPALEEAIKALNSLKRDDISEVKSFQNPPQAVQTVMNAVCLLLSEDQDWDSAKRVLSRNSFMDELRNYNKDTLNTERRKSLKRYVDDENMSVDRLRKVSLAAAGMCMWVHAMDQYGDIFEEVKPRIDTVEVLNQELEQANDVLRTKRSEVHRIEEEVALLMQSGDDANREKIGLENEVQRCIQRLDRAEKLTSGLEEENKRWTATAQDILDHEVNLTGDIFLSAAFVSYLGAFTGPFRNSLVESWTVILRDKGVRVSDGFSVAQVLITPVVLREWHLQGLPSDKTSVDSAIAATTVATGRWPLLIDPQRQACRWLKNKAAAQENISSTETTAVRNASPEVDEGLLCANAGSPSLLSSLLLAVREGKSLLVEDIETSIDPVLDPVLCHRTFLKGGRTILPLGDVEVEYNSNFRLYLTTELPNPHFQADIAIRVNLINFTVTRRGLEEQLLGEVVTLEQPELEERHHDLITSIATDQKQLLDIEDQILRLLNEASSGVEVLDDETLIATLSKSKTMSKVIAERLADSKSTKRQIEESREGYRPVAVRGSLLYFTVAELCRVDVMYQYSLDYFQLLFTNCIVDTLDAGNGGLQARLQLLLEKSTEAVYRAVSRGLFERHKLPFAFMLCTGILRAKGDITNVEWMLLLQGAGPNLRRRTSRGRESDQRSNVSNPDSSILDERSWKTLQQAEIAIPSMKGICKSVAESWPQWQDWRADAAAHRAPLPSGWEENLNRFQKMIVVRALAEANTHGAAADLVEHHLGRELIRPSGTAAGVEEVFMDVDEKTPCVFILSRGADPMALLMKFAASVGMDNQLEVTSLGKGQGPRAEEVIKVARASGSWVMLQNCHLACSWLPTLDGIVKSLGSSSSHSKPGFRLFLSAAPVPYFPAGVLQRCVKITDEPPRGIQANLRRTYNMQMSGILQREKQEGIQRPPEWKRLLFGLCFFHAVVQERIKFGPLGWNVTYSFGDSDLDAAFKLLGRFVDDLHIDTSTATLASLPVESLVYVTGNITYGGWVTDEWDRRCLLAILDHFYSASIFGDAVHMYGGVSSNPELRGGMENGDGPSKVKARLVRRLSASSAMIAAAPVDAPAESYLAYIEHIPPEDGPQMFGMHASADISLRLKESKALLDAILALQPRDSNSSAGQRPDDVVLAVTQELMARIPGCLTHRKEGAVNHLTRRGSSVEPGASNTDSLVTVLIQELDNCNSLLEIVRTTVEQLVLAVKGEIVMSSELDMVYSQFLVNQVPAEWRRRGFASLKPLGSWMKDLRWRVRFFELWLERGNPYAFSLPAFFFPQGFLTAVLQNHARKHAVPVNLLGFKFDIPDIMQPEEAKNHPSDGVFVYGMHIEGASWDHATKRLCDPRPDQMRAPAPIVHFLPETDHEPNPADYICPTYKTSARRGELSTTGISTNFVVAVELPTNMPVRQFILHGAAMLLSLES</sequence>
<dbReference type="InterPro" id="IPR024743">
    <property type="entry name" value="Dynein_HC_stalk"/>
</dbReference>
<evidence type="ECO:0000259" key="24">
    <source>
        <dbReference type="Pfam" id="PF18198"/>
    </source>
</evidence>
<evidence type="ECO:0000256" key="4">
    <source>
        <dbReference type="ARBA" id="ARBA00022701"/>
    </source>
</evidence>
<dbReference type="InterPro" id="IPR035706">
    <property type="entry name" value="AAA_9"/>
</dbReference>
<dbReference type="InterPro" id="IPR035699">
    <property type="entry name" value="AAA_6"/>
</dbReference>
<proteinExistence type="inferred from homology"/>
<dbReference type="Pfam" id="PF12777">
    <property type="entry name" value="MT"/>
    <property type="match status" value="1"/>
</dbReference>
<dbReference type="InterPro" id="IPR041466">
    <property type="entry name" value="Dynein_AAA5_ext"/>
</dbReference>
<evidence type="ECO:0000256" key="5">
    <source>
        <dbReference type="ARBA" id="ARBA00022737"/>
    </source>
</evidence>
<evidence type="ECO:0000259" key="18">
    <source>
        <dbReference type="Pfam" id="PF12774"/>
    </source>
</evidence>
<dbReference type="InterPro" id="IPR041658">
    <property type="entry name" value="AAA_lid_11"/>
</dbReference>
<dbReference type="Gene3D" id="3.10.490.20">
    <property type="match status" value="1"/>
</dbReference>
<dbReference type="GO" id="GO:0007018">
    <property type="term" value="P:microtubule-based movement"/>
    <property type="evidence" value="ECO:0007669"/>
    <property type="project" value="InterPro"/>
</dbReference>
<dbReference type="Gene3D" id="1.20.140.100">
    <property type="entry name" value="Dynein heavy chain, N-terminal domain 2"/>
    <property type="match status" value="1"/>
</dbReference>
<dbReference type="InterPro" id="IPR043157">
    <property type="entry name" value="Dynein_AAA1S"/>
</dbReference>
<evidence type="ECO:0000259" key="19">
    <source>
        <dbReference type="Pfam" id="PF12777"/>
    </source>
</evidence>
<feature type="domain" description="Dynein heavy chain region D6 P-loop" evidence="16">
    <location>
        <begin position="3534"/>
        <end position="3649"/>
    </location>
</feature>
<evidence type="ECO:0000259" key="21">
    <source>
        <dbReference type="Pfam" id="PF12781"/>
    </source>
</evidence>
<dbReference type="InterPro" id="IPR004273">
    <property type="entry name" value="Dynein_heavy_D6_P-loop"/>
</dbReference>
<dbReference type="Pfam" id="PF08393">
    <property type="entry name" value="DHC_N2"/>
    <property type="match status" value="1"/>
</dbReference>